<dbReference type="GO" id="GO:0051536">
    <property type="term" value="F:iron-sulfur cluster binding"/>
    <property type="evidence" value="ECO:0007669"/>
    <property type="project" value="InterPro"/>
</dbReference>
<dbReference type="InterPro" id="IPR037024">
    <property type="entry name" value="NiFe_Hase_small_N_sf"/>
</dbReference>
<dbReference type="Proteomes" id="UP000178428">
    <property type="component" value="Unassembled WGS sequence"/>
</dbReference>
<dbReference type="InterPro" id="IPR006137">
    <property type="entry name" value="NADH_UbQ_OxRdtase-like_20kDa"/>
</dbReference>
<proteinExistence type="predicted"/>
<keyword evidence="1" id="KW-0560">Oxidoreductase</keyword>
<dbReference type="GO" id="GO:0016491">
    <property type="term" value="F:oxidoreductase activity"/>
    <property type="evidence" value="ECO:0007669"/>
    <property type="project" value="UniProtKB-KW"/>
</dbReference>
<dbReference type="SUPFAM" id="SSF56770">
    <property type="entry name" value="HydA/Nqo6-like"/>
    <property type="match status" value="1"/>
</dbReference>
<name>A0A1G2EZY9_9BACT</name>
<gene>
    <name evidence="3" type="ORF">A3J00_03870</name>
</gene>
<organism evidence="3 4">
    <name type="scientific">Candidatus Niyogibacteria bacterium RIFCSPLOWO2_02_FULL_45_13</name>
    <dbReference type="NCBI Taxonomy" id="1801725"/>
    <lineage>
        <taxon>Bacteria</taxon>
        <taxon>Candidatus Niyogiibacteriota</taxon>
    </lineage>
</organism>
<protein>
    <recommendedName>
        <fullName evidence="2">NADH:ubiquinone oxidoreductase-like 20kDa subunit domain-containing protein</fullName>
    </recommendedName>
</protein>
<evidence type="ECO:0000256" key="1">
    <source>
        <dbReference type="ARBA" id="ARBA00023002"/>
    </source>
</evidence>
<dbReference type="InterPro" id="IPR051349">
    <property type="entry name" value="Hydrogenase_assoc-protein"/>
</dbReference>
<evidence type="ECO:0000259" key="2">
    <source>
        <dbReference type="Pfam" id="PF01058"/>
    </source>
</evidence>
<accession>A0A1G2EZY9</accession>
<feature type="domain" description="NADH:ubiquinone oxidoreductase-like 20kDa subunit" evidence="2">
    <location>
        <begin position="24"/>
        <end position="157"/>
    </location>
</feature>
<comment type="caution">
    <text evidence="3">The sequence shown here is derived from an EMBL/GenBank/DDBJ whole genome shotgun (WGS) entry which is preliminary data.</text>
</comment>
<dbReference type="EMBL" id="MHMR01000013">
    <property type="protein sequence ID" value="OGZ30901.1"/>
    <property type="molecule type" value="Genomic_DNA"/>
</dbReference>
<dbReference type="PANTHER" id="PTHR42845">
    <property type="entry name" value="COENZYME F420-REDUCING HYDROGENASE, GAMMA SUBUNIT"/>
    <property type="match status" value="1"/>
</dbReference>
<dbReference type="AlphaFoldDB" id="A0A1G2EZY9"/>
<dbReference type="Gene3D" id="3.40.50.700">
    <property type="entry name" value="NADH:ubiquinone oxidoreductase-like, 20kDa subunit"/>
    <property type="match status" value="1"/>
</dbReference>
<reference evidence="3 4" key="1">
    <citation type="journal article" date="2016" name="Nat. Commun.">
        <title>Thousands of microbial genomes shed light on interconnected biogeochemical processes in an aquifer system.</title>
        <authorList>
            <person name="Anantharaman K."/>
            <person name="Brown C.T."/>
            <person name="Hug L.A."/>
            <person name="Sharon I."/>
            <person name="Castelle C.J."/>
            <person name="Probst A.J."/>
            <person name="Thomas B.C."/>
            <person name="Singh A."/>
            <person name="Wilkins M.J."/>
            <person name="Karaoz U."/>
            <person name="Brodie E.L."/>
            <person name="Williams K.H."/>
            <person name="Hubbard S.S."/>
            <person name="Banfield J.F."/>
        </authorList>
    </citation>
    <scope>NUCLEOTIDE SEQUENCE [LARGE SCALE GENOMIC DNA]</scope>
</reference>
<evidence type="ECO:0000313" key="3">
    <source>
        <dbReference type="EMBL" id="OGZ30901.1"/>
    </source>
</evidence>
<dbReference type="Pfam" id="PF01058">
    <property type="entry name" value="Oxidored_q6"/>
    <property type="match status" value="1"/>
</dbReference>
<evidence type="ECO:0000313" key="4">
    <source>
        <dbReference type="Proteomes" id="UP000178428"/>
    </source>
</evidence>
<sequence length="257" mass="28503">MTNDQQLMINDKKLKLGLFDFTDCEGCQVELVGLKEKLLALSEKVEIVNWRLGQAKAQWEQFDIALIEGAPLTPGEIDLLKIIREKSRLLVGLGTCATLGGIPAILDKEERQQWYNKIYGPEYEGRGVDALPLSAYVKIDFLIHGCPISGNEAARIFSDLINGKKLNYKDYSVCFECKLANLPCRLLEKKPCLGPIAQGACGAICLKGGSACYGCFGIKEGANVGALLTILNKFASEEEIENYFSMFHNKSKLYDHR</sequence>
<dbReference type="PANTHER" id="PTHR42845:SF3">
    <property type="entry name" value="CYTOSOLIC NIFE-HYDROGENASE, DELTA SUBUNIT"/>
    <property type="match status" value="1"/>
</dbReference>